<dbReference type="HOGENOM" id="CLU_028171_0_0_6"/>
<dbReference type="OrthoDB" id="9808890at2"/>
<keyword evidence="3" id="KW-0378">Hydrolase</keyword>
<dbReference type="Pfam" id="PF00877">
    <property type="entry name" value="NLPC_P60"/>
    <property type="match status" value="1"/>
</dbReference>
<evidence type="ECO:0000313" key="8">
    <source>
        <dbReference type="Proteomes" id="UP000002770"/>
    </source>
</evidence>
<name>G9ERM6_9GAMM</name>
<keyword evidence="8" id="KW-1185">Reference proteome</keyword>
<sequence>MLYRSLTLLFLCSFSVLTSAAEVPIYDFPLKAYSQDINEYLSPDNADYATSLLKPVYQQAQLRQFYNHYYSTAEQGLSPWSERMVKAVLPVVKQIELDTVNDYDNQNQPDDKKHYGMNFKEHDDLWLQQIKRNMNWAAIELISFNPRNRAIAVTNTFARALPEQAPDFYHFSLAGQGFPFDNLEESAVWAGTPLYVLSVSQDKSWSLVLTPDEYFSWVKSSDIAYVSNQFIAQWQKAAQAGLVAITETGTTVMNKHQRFQFTGYIGAVFPWVAHDENGITILTPSKNDQQQAVITTSFVNANSAVLMPLEASPKNIARIMKQLQNRPYGWGGMFFFNDCSQELKSIFTPLGIWLPRNSGHQAKMGTSLDLSKNSMDERIAALKEKGHPLMTLIYIGGHVMLYLGNKTVGHERVAMTYQNIWGMSPENKDRRYVIGQSVFFPLLKYYPENPGISSLANKSYFTLVHLDELEERDSPAEFIRDFTKPSSPNLNL</sequence>
<dbReference type="GO" id="GO:0006508">
    <property type="term" value="P:proteolysis"/>
    <property type="evidence" value="ECO:0007669"/>
    <property type="project" value="UniProtKB-KW"/>
</dbReference>
<evidence type="ECO:0000256" key="5">
    <source>
        <dbReference type="SAM" id="SignalP"/>
    </source>
</evidence>
<dbReference type="EMBL" id="JH413836">
    <property type="protein sequence ID" value="EHL30039.1"/>
    <property type="molecule type" value="Genomic_DNA"/>
</dbReference>
<proteinExistence type="inferred from homology"/>
<dbReference type="Proteomes" id="UP000002770">
    <property type="component" value="Unassembled WGS sequence"/>
</dbReference>
<dbReference type="SUPFAM" id="SSF54001">
    <property type="entry name" value="Cysteine proteinases"/>
    <property type="match status" value="1"/>
</dbReference>
<dbReference type="InterPro" id="IPR039439">
    <property type="entry name" value="SH3b1_dom"/>
</dbReference>
<evidence type="ECO:0000259" key="6">
    <source>
        <dbReference type="PROSITE" id="PS51935"/>
    </source>
</evidence>
<evidence type="ECO:0000256" key="1">
    <source>
        <dbReference type="ARBA" id="ARBA00007074"/>
    </source>
</evidence>
<dbReference type="STRING" id="658187.LDG_7943"/>
<feature type="domain" description="NlpC/P60" evidence="6">
    <location>
        <begin position="309"/>
        <end position="440"/>
    </location>
</feature>
<protein>
    <recommendedName>
        <fullName evidence="6">NlpC/P60 domain-containing protein</fullName>
    </recommendedName>
</protein>
<dbReference type="Pfam" id="PF12914">
    <property type="entry name" value="SH3_7"/>
    <property type="match status" value="1"/>
</dbReference>
<dbReference type="GO" id="GO:0008234">
    <property type="term" value="F:cysteine-type peptidase activity"/>
    <property type="evidence" value="ECO:0007669"/>
    <property type="project" value="UniProtKB-KW"/>
</dbReference>
<evidence type="ECO:0000256" key="4">
    <source>
        <dbReference type="ARBA" id="ARBA00022807"/>
    </source>
</evidence>
<evidence type="ECO:0000256" key="2">
    <source>
        <dbReference type="ARBA" id="ARBA00022670"/>
    </source>
</evidence>
<dbReference type="InterPro" id="IPR027017">
    <property type="entry name" value="P60_peptidase_YkfC"/>
</dbReference>
<accession>G9ERM6</accession>
<evidence type="ECO:0000256" key="3">
    <source>
        <dbReference type="ARBA" id="ARBA00022801"/>
    </source>
</evidence>
<dbReference type="InterPro" id="IPR026864">
    <property type="entry name" value="SH3b2-type_SH3"/>
</dbReference>
<dbReference type="AlphaFoldDB" id="G9ERM6"/>
<dbReference type="Pfam" id="PF12913">
    <property type="entry name" value="SH3_6"/>
    <property type="match status" value="1"/>
</dbReference>
<reference evidence="7 8" key="1">
    <citation type="journal article" date="2011" name="BMC Genomics">
        <title>Insight into cross-talk between intra-amoebal pathogens.</title>
        <authorList>
            <person name="Gimenez G."/>
            <person name="Bertelli C."/>
            <person name="Moliner C."/>
            <person name="Robert C."/>
            <person name="Raoult D."/>
            <person name="Fournier P.E."/>
            <person name="Greub G."/>
        </authorList>
    </citation>
    <scope>NUCLEOTIDE SEQUENCE [LARGE SCALE GENOMIC DNA]</scope>
    <source>
        <strain evidence="7 8">LLAP12</strain>
    </source>
</reference>
<dbReference type="InterPro" id="IPR000064">
    <property type="entry name" value="NLP_P60_dom"/>
</dbReference>
<dbReference type="PROSITE" id="PS51935">
    <property type="entry name" value="NLPC_P60"/>
    <property type="match status" value="1"/>
</dbReference>
<organism evidence="7 8">
    <name type="scientific">Legionella drancourtii LLAP12</name>
    <dbReference type="NCBI Taxonomy" id="658187"/>
    <lineage>
        <taxon>Bacteria</taxon>
        <taxon>Pseudomonadati</taxon>
        <taxon>Pseudomonadota</taxon>
        <taxon>Gammaproteobacteria</taxon>
        <taxon>Legionellales</taxon>
        <taxon>Legionellaceae</taxon>
        <taxon>Legionella</taxon>
    </lineage>
</organism>
<dbReference type="RefSeq" id="WP_006871832.1">
    <property type="nucleotide sequence ID" value="NZ_JH413836.1"/>
</dbReference>
<dbReference type="InterPro" id="IPR038765">
    <property type="entry name" value="Papain-like_cys_pep_sf"/>
</dbReference>
<dbReference type="eggNOG" id="COG0791">
    <property type="taxonomic scope" value="Bacteria"/>
</dbReference>
<dbReference type="Gene3D" id="3.90.1720.10">
    <property type="entry name" value="endopeptidase domain like (from Nostoc punctiforme)"/>
    <property type="match status" value="1"/>
</dbReference>
<dbReference type="PIRSF" id="PIRSF019015">
    <property type="entry name" value="P60_peptidase_YkfC"/>
    <property type="match status" value="1"/>
</dbReference>
<feature type="signal peptide" evidence="5">
    <location>
        <begin position="1"/>
        <end position="20"/>
    </location>
</feature>
<keyword evidence="4" id="KW-0788">Thiol protease</keyword>
<keyword evidence="2" id="KW-0645">Protease</keyword>
<gene>
    <name evidence="7" type="ORF">LDG_7943</name>
</gene>
<keyword evidence="5" id="KW-0732">Signal</keyword>
<comment type="similarity">
    <text evidence="1">Belongs to the peptidase C40 family.</text>
</comment>
<dbReference type="InParanoid" id="G9ERM6"/>
<feature type="chain" id="PRO_5003521297" description="NlpC/P60 domain-containing protein" evidence="5">
    <location>
        <begin position="21"/>
        <end position="492"/>
    </location>
</feature>
<evidence type="ECO:0000313" key="7">
    <source>
        <dbReference type="EMBL" id="EHL30039.1"/>
    </source>
</evidence>